<sequence>MENVKIVENGVQAKQAIEQLIMQGSKKDDIYLFAHDKSRSENLTDYLDINDVGVEEQGIFDSITNVFRTRGDELRSKLESLGISTAEAERYEEELDHGRCVVVAIN</sequence>
<keyword evidence="3" id="KW-1185">Reference proteome</keyword>
<feature type="domain" description="General stress protein 17M-like" evidence="1">
    <location>
        <begin position="3"/>
        <end position="98"/>
    </location>
</feature>
<name>A0ABS7UT40_9BACI</name>
<reference evidence="2" key="1">
    <citation type="submission" date="2024-05" db="EMBL/GenBank/DDBJ databases">
        <title>Metabacillus sp. nov., isolated from the rhizosphere soil of tomato plants.</title>
        <authorList>
            <person name="Ma R."/>
        </authorList>
    </citation>
    <scope>NUCLEOTIDE SEQUENCE</scope>
    <source>
        <strain evidence="2">DBTR6</strain>
    </source>
</reference>
<evidence type="ECO:0000259" key="1">
    <source>
        <dbReference type="Pfam" id="PF11181"/>
    </source>
</evidence>
<protein>
    <submittedName>
        <fullName evidence="2">General stress protein</fullName>
    </submittedName>
</protein>
<evidence type="ECO:0000313" key="3">
    <source>
        <dbReference type="Proteomes" id="UP001165287"/>
    </source>
</evidence>
<accession>A0ABS7UT40</accession>
<comment type="caution">
    <text evidence="2">The sequence shown here is derived from an EMBL/GenBank/DDBJ whole genome shotgun (WGS) entry which is preliminary data.</text>
</comment>
<dbReference type="InterPro" id="IPR025889">
    <property type="entry name" value="GSP17M-like_dom"/>
</dbReference>
<evidence type="ECO:0000313" key="2">
    <source>
        <dbReference type="EMBL" id="MBZ5751242.1"/>
    </source>
</evidence>
<proteinExistence type="predicted"/>
<dbReference type="RefSeq" id="WP_224139507.1">
    <property type="nucleotide sequence ID" value="NZ_JAIQUM010000028.1"/>
</dbReference>
<dbReference type="Proteomes" id="UP001165287">
    <property type="component" value="Unassembled WGS sequence"/>
</dbReference>
<gene>
    <name evidence="2" type="ORF">K9V48_13520</name>
</gene>
<dbReference type="EMBL" id="JAIQUM010000028">
    <property type="protein sequence ID" value="MBZ5751242.1"/>
    <property type="molecule type" value="Genomic_DNA"/>
</dbReference>
<dbReference type="Pfam" id="PF11181">
    <property type="entry name" value="YflT"/>
    <property type="match status" value="1"/>
</dbReference>
<organism evidence="2 3">
    <name type="scientific">Metabacillus rhizolycopersici</name>
    <dbReference type="NCBI Taxonomy" id="2875709"/>
    <lineage>
        <taxon>Bacteria</taxon>
        <taxon>Bacillati</taxon>
        <taxon>Bacillota</taxon>
        <taxon>Bacilli</taxon>
        <taxon>Bacillales</taxon>
        <taxon>Bacillaceae</taxon>
        <taxon>Metabacillus</taxon>
    </lineage>
</organism>